<protein>
    <submittedName>
        <fullName evidence="2">Uncharacterized protein</fullName>
    </submittedName>
</protein>
<evidence type="ECO:0000313" key="2">
    <source>
        <dbReference type="EMBL" id="VFK46599.1"/>
    </source>
</evidence>
<dbReference type="AlphaFoldDB" id="A0A450YYJ9"/>
<name>A0A450YYJ9_9GAMM</name>
<organism evidence="2">
    <name type="scientific">Candidatus Kentrum sp. TC</name>
    <dbReference type="NCBI Taxonomy" id="2126339"/>
    <lineage>
        <taxon>Bacteria</taxon>
        <taxon>Pseudomonadati</taxon>
        <taxon>Pseudomonadota</taxon>
        <taxon>Gammaproteobacteria</taxon>
        <taxon>Candidatus Kentrum</taxon>
    </lineage>
</organism>
<sequence length="150" mass="17525">MVRNRWRTPRDIRVYTINGRAAVDSRDVARHFHMRHRDVASLASILRIPIEHKKRCYKIGPDSDSTIDGFAPKFWITNEGFRNLSPWLGRRKNHALRSAYREKMDIVDARNIGAKHLRWPLPYGGTGPRPCPPYGNRHEREKNDGNQSTR</sequence>
<gene>
    <name evidence="2" type="ORF">BECKTC1821E_GA0114239_106710</name>
</gene>
<accession>A0A450YYJ9</accession>
<feature type="region of interest" description="Disordered" evidence="1">
    <location>
        <begin position="124"/>
        <end position="150"/>
    </location>
</feature>
<evidence type="ECO:0000256" key="1">
    <source>
        <dbReference type="SAM" id="MobiDB-lite"/>
    </source>
</evidence>
<reference evidence="2" key="1">
    <citation type="submission" date="2019-02" db="EMBL/GenBank/DDBJ databases">
        <authorList>
            <person name="Gruber-Vodicka R. H."/>
            <person name="Seah K. B. B."/>
        </authorList>
    </citation>
    <scope>NUCLEOTIDE SEQUENCE</scope>
    <source>
        <strain evidence="2">BECK_BZ125</strain>
    </source>
</reference>
<proteinExistence type="predicted"/>
<dbReference type="EMBL" id="CAADFT010000067">
    <property type="protein sequence ID" value="VFK46599.1"/>
    <property type="molecule type" value="Genomic_DNA"/>
</dbReference>